<dbReference type="AlphaFoldDB" id="A0A183A7M5"/>
<evidence type="ECO:0000313" key="4">
    <source>
        <dbReference type="Proteomes" id="UP000272942"/>
    </source>
</evidence>
<keyword evidence="2" id="KW-0472">Membrane</keyword>
<keyword evidence="4" id="KW-1185">Reference proteome</keyword>
<evidence type="ECO:0000313" key="5">
    <source>
        <dbReference type="WBParaSite" id="ECPE_0000296301-mRNA-1"/>
    </source>
</evidence>
<evidence type="ECO:0000313" key="3">
    <source>
        <dbReference type="EMBL" id="VDP67960.1"/>
    </source>
</evidence>
<gene>
    <name evidence="3" type="ORF">ECPE_LOCUS2960</name>
</gene>
<keyword evidence="2" id="KW-0812">Transmembrane</keyword>
<feature type="compositionally biased region" description="Basic and acidic residues" evidence="1">
    <location>
        <begin position="7"/>
        <end position="23"/>
    </location>
</feature>
<sequence>METEAEREERSKGGGGERDGSARDGIDQLMFVSMKVPGSSTFAVLVVGAVALNVVLTAVQAVRTTII</sequence>
<feature type="region of interest" description="Disordered" evidence="1">
    <location>
        <begin position="1"/>
        <end position="23"/>
    </location>
</feature>
<dbReference type="EMBL" id="UZAN01039983">
    <property type="protein sequence ID" value="VDP67960.1"/>
    <property type="molecule type" value="Genomic_DNA"/>
</dbReference>
<evidence type="ECO:0000256" key="2">
    <source>
        <dbReference type="SAM" id="Phobius"/>
    </source>
</evidence>
<proteinExistence type="predicted"/>
<reference evidence="3 4" key="2">
    <citation type="submission" date="2018-11" db="EMBL/GenBank/DDBJ databases">
        <authorList>
            <consortium name="Pathogen Informatics"/>
        </authorList>
    </citation>
    <scope>NUCLEOTIDE SEQUENCE [LARGE SCALE GENOMIC DNA]</scope>
    <source>
        <strain evidence="3 4">Egypt</strain>
    </source>
</reference>
<dbReference type="Proteomes" id="UP000272942">
    <property type="component" value="Unassembled WGS sequence"/>
</dbReference>
<keyword evidence="2" id="KW-1133">Transmembrane helix</keyword>
<dbReference type="WBParaSite" id="ECPE_0000296301-mRNA-1">
    <property type="protein sequence ID" value="ECPE_0000296301-mRNA-1"/>
    <property type="gene ID" value="ECPE_0000296301"/>
</dbReference>
<organism evidence="5">
    <name type="scientific">Echinostoma caproni</name>
    <dbReference type="NCBI Taxonomy" id="27848"/>
    <lineage>
        <taxon>Eukaryota</taxon>
        <taxon>Metazoa</taxon>
        <taxon>Spiralia</taxon>
        <taxon>Lophotrochozoa</taxon>
        <taxon>Platyhelminthes</taxon>
        <taxon>Trematoda</taxon>
        <taxon>Digenea</taxon>
        <taxon>Plagiorchiida</taxon>
        <taxon>Echinostomata</taxon>
        <taxon>Echinostomatoidea</taxon>
        <taxon>Echinostomatidae</taxon>
        <taxon>Echinostoma</taxon>
    </lineage>
</organism>
<accession>A0A183A7M5</accession>
<protein>
    <submittedName>
        <fullName evidence="5">ABC transporter permease</fullName>
    </submittedName>
</protein>
<evidence type="ECO:0000256" key="1">
    <source>
        <dbReference type="SAM" id="MobiDB-lite"/>
    </source>
</evidence>
<name>A0A183A7M5_9TREM</name>
<reference evidence="5" key="1">
    <citation type="submission" date="2016-06" db="UniProtKB">
        <authorList>
            <consortium name="WormBaseParasite"/>
        </authorList>
    </citation>
    <scope>IDENTIFICATION</scope>
</reference>
<feature type="transmembrane region" description="Helical" evidence="2">
    <location>
        <begin position="42"/>
        <end position="62"/>
    </location>
</feature>